<gene>
    <name evidence="3" type="ORF">LLUT_LOCUS13915</name>
</gene>
<accession>A0AAV1WTU2</accession>
<dbReference type="InterPro" id="IPR056777">
    <property type="entry name" value="Ycf2_N"/>
</dbReference>
<feature type="signal peptide" evidence="1">
    <location>
        <begin position="1"/>
        <end position="18"/>
    </location>
</feature>
<reference evidence="3 4" key="1">
    <citation type="submission" date="2024-03" db="EMBL/GenBank/DDBJ databases">
        <authorList>
            <person name="Martinez-Hernandez J."/>
        </authorList>
    </citation>
    <scope>NUCLEOTIDE SEQUENCE [LARGE SCALE GENOMIC DNA]</scope>
</reference>
<name>A0AAV1WTU2_LUPLU</name>
<dbReference type="EMBL" id="CAXHTB010000009">
    <property type="protein sequence ID" value="CAL0312855.1"/>
    <property type="molecule type" value="Genomic_DNA"/>
</dbReference>
<keyword evidence="4" id="KW-1185">Reference proteome</keyword>
<proteinExistence type="predicted"/>
<protein>
    <recommendedName>
        <fullName evidence="2">Ycf2 N-terminal domain-containing protein</fullName>
    </recommendedName>
</protein>
<feature type="chain" id="PRO_5043505842" description="Ycf2 N-terminal domain-containing protein" evidence="1">
    <location>
        <begin position="19"/>
        <end position="315"/>
    </location>
</feature>
<keyword evidence="1" id="KW-0732">Signal</keyword>
<evidence type="ECO:0000313" key="4">
    <source>
        <dbReference type="Proteomes" id="UP001497480"/>
    </source>
</evidence>
<comment type="caution">
    <text evidence="3">The sequence shown here is derived from an EMBL/GenBank/DDBJ whole genome shotgun (WGS) entry which is preliminary data.</text>
</comment>
<dbReference type="Proteomes" id="UP001497480">
    <property type="component" value="Unassembled WGS sequence"/>
</dbReference>
<dbReference type="Pfam" id="PF05695">
    <property type="entry name" value="Ycf2"/>
    <property type="match status" value="1"/>
</dbReference>
<sequence>MFDFTVIFFLTATTFSFAFREKIPIEVEGFFKQEGVGSTIQSNDIEHVSHLFLRNKRAISLQNCAQFHMWQFRQDLFVSWGKNPHESDFLRNLSRANWIWLDNVWLVNKDRFFSKARGQSPGLGSSHCLGAYGTQEHGWNKPRLVKGHPDFLIDWNGLIISRSEAEYNRSKDLSSVTPFMTKYPGRVQKHPKSDTSSTMHCHTTCNSIYFMPTRQGHIIRLPHLPHGTNQLYTKYDPAKVVWHGKMTANTLEWSAMSRTTSSTSITINRGVSNKKRGQVQCKSICEKNFVKKFRFNSPKHVIHFFLHKTRRSMYA</sequence>
<organism evidence="3 4">
    <name type="scientific">Lupinus luteus</name>
    <name type="common">European yellow lupine</name>
    <dbReference type="NCBI Taxonomy" id="3873"/>
    <lineage>
        <taxon>Eukaryota</taxon>
        <taxon>Viridiplantae</taxon>
        <taxon>Streptophyta</taxon>
        <taxon>Embryophyta</taxon>
        <taxon>Tracheophyta</taxon>
        <taxon>Spermatophyta</taxon>
        <taxon>Magnoliopsida</taxon>
        <taxon>eudicotyledons</taxon>
        <taxon>Gunneridae</taxon>
        <taxon>Pentapetalae</taxon>
        <taxon>rosids</taxon>
        <taxon>fabids</taxon>
        <taxon>Fabales</taxon>
        <taxon>Fabaceae</taxon>
        <taxon>Papilionoideae</taxon>
        <taxon>50 kb inversion clade</taxon>
        <taxon>genistoids sensu lato</taxon>
        <taxon>core genistoids</taxon>
        <taxon>Genisteae</taxon>
        <taxon>Lupinus</taxon>
    </lineage>
</organism>
<evidence type="ECO:0000256" key="1">
    <source>
        <dbReference type="SAM" id="SignalP"/>
    </source>
</evidence>
<evidence type="ECO:0000259" key="2">
    <source>
        <dbReference type="Pfam" id="PF05695"/>
    </source>
</evidence>
<feature type="domain" description="Ycf2 N-terminal" evidence="2">
    <location>
        <begin position="15"/>
        <end position="120"/>
    </location>
</feature>
<evidence type="ECO:0000313" key="3">
    <source>
        <dbReference type="EMBL" id="CAL0312855.1"/>
    </source>
</evidence>
<dbReference type="AlphaFoldDB" id="A0AAV1WTU2"/>